<evidence type="ECO:0000259" key="2">
    <source>
        <dbReference type="Pfam" id="PF00149"/>
    </source>
</evidence>
<sequence length="452" mass="50217">MTRRLTRTATKLILLIAIVLGLVFILDGRYRVLPPSLHNYLPSHYPDLVITDISVTTCLPALAFLSSCNLDSEKWLRIDKDLYLGKHWLRRGYVHIQRKKEDALTAEDKVILDIRVGRLDPGDAEKDQAQGDEKWEPREGGIWLKRSSKRHASDSHQAITAVDVLFGADAVEPRPGWSIAPKTPLLLTSADQTEEVRLTMRRGRPVELPRTDPRISKSGKFKIIQVADLHLSTGLGECRDVVGPKGESCDADPRTLDFIASLLDQEKPDLAVLTGDQINGDTAPDAQTAVFKFAAPFIERKIPYAAIFGNHDDEGSLSRSALMGIIESLPYSLSKAGPSDVDGVGNYVVEILAPSGSSHSALTLYLLDTHGYSPDENRFRGYDWLKSNQIDWFSKTAEGLKSSHAAYTHIHMDMAFIHIPLPEYRDKKNHFVGAWRESPTAPGFNSGFKDAL</sequence>
<dbReference type="EMBL" id="JAGHQM010000150">
    <property type="protein sequence ID" value="KAH0565001.1"/>
    <property type="molecule type" value="Genomic_DNA"/>
</dbReference>
<protein>
    <recommendedName>
        <fullName evidence="2">Calcineurin-like phosphoesterase domain-containing protein</fullName>
    </recommendedName>
</protein>
<feature type="non-terminal residue" evidence="3">
    <location>
        <position position="452"/>
    </location>
</feature>
<dbReference type="PANTHER" id="PTHR32440">
    <property type="entry name" value="PHOSPHATASE DCR2-RELATED-RELATED"/>
    <property type="match status" value="1"/>
</dbReference>
<gene>
    <name evidence="3" type="ORF">GP486_001616</name>
</gene>
<keyword evidence="1" id="KW-0812">Transmembrane</keyword>
<feature type="transmembrane region" description="Helical" evidence="1">
    <location>
        <begin position="12"/>
        <end position="30"/>
    </location>
</feature>
<dbReference type="InterPro" id="IPR004843">
    <property type="entry name" value="Calcineurin-like_PHP"/>
</dbReference>
<keyword evidence="1" id="KW-1133">Transmembrane helix</keyword>
<dbReference type="SUPFAM" id="SSF56300">
    <property type="entry name" value="Metallo-dependent phosphatases"/>
    <property type="match status" value="1"/>
</dbReference>
<keyword evidence="4" id="KW-1185">Reference proteome</keyword>
<feature type="domain" description="Calcineurin-like phosphoesterase" evidence="2">
    <location>
        <begin position="221"/>
        <end position="410"/>
    </location>
</feature>
<proteinExistence type="predicted"/>
<dbReference type="PANTHER" id="PTHR32440:SF0">
    <property type="entry name" value="PHOSPHATASE DCR2-RELATED"/>
    <property type="match status" value="1"/>
</dbReference>
<dbReference type="InterPro" id="IPR029052">
    <property type="entry name" value="Metallo-depent_PP-like"/>
</dbReference>
<evidence type="ECO:0000313" key="4">
    <source>
        <dbReference type="Proteomes" id="UP000750711"/>
    </source>
</evidence>
<dbReference type="AlphaFoldDB" id="A0A9P8LGJ5"/>
<name>A0A9P8LGJ5_9PEZI</name>
<feature type="transmembrane region" description="Helical" evidence="1">
    <location>
        <begin position="50"/>
        <end position="70"/>
    </location>
</feature>
<accession>A0A9P8LGJ5</accession>
<dbReference type="GO" id="GO:0005737">
    <property type="term" value="C:cytoplasm"/>
    <property type="evidence" value="ECO:0007669"/>
    <property type="project" value="TreeGrafter"/>
</dbReference>
<evidence type="ECO:0000313" key="3">
    <source>
        <dbReference type="EMBL" id="KAH0565001.1"/>
    </source>
</evidence>
<keyword evidence="1" id="KW-0472">Membrane</keyword>
<dbReference type="GO" id="GO:0004721">
    <property type="term" value="F:phosphoprotein phosphatase activity"/>
    <property type="evidence" value="ECO:0007669"/>
    <property type="project" value="TreeGrafter"/>
</dbReference>
<reference evidence="3" key="1">
    <citation type="submission" date="2021-03" db="EMBL/GenBank/DDBJ databases">
        <title>Comparative genomics and phylogenomic investigation of the class Geoglossomycetes provide insights into ecological specialization and systematics.</title>
        <authorList>
            <person name="Melie T."/>
            <person name="Pirro S."/>
            <person name="Miller A.N."/>
            <person name="Quandt A."/>
        </authorList>
    </citation>
    <scope>NUCLEOTIDE SEQUENCE</scope>
    <source>
        <strain evidence="3">CAQ_001_2017</strain>
    </source>
</reference>
<evidence type="ECO:0000256" key="1">
    <source>
        <dbReference type="SAM" id="Phobius"/>
    </source>
</evidence>
<dbReference type="Pfam" id="PF00149">
    <property type="entry name" value="Metallophos"/>
    <property type="match status" value="1"/>
</dbReference>
<comment type="caution">
    <text evidence="3">The sequence shown here is derived from an EMBL/GenBank/DDBJ whole genome shotgun (WGS) entry which is preliminary data.</text>
</comment>
<dbReference type="Gene3D" id="3.60.21.10">
    <property type="match status" value="1"/>
</dbReference>
<dbReference type="Proteomes" id="UP000750711">
    <property type="component" value="Unassembled WGS sequence"/>
</dbReference>
<dbReference type="CDD" id="cd07383">
    <property type="entry name" value="MPP_Dcr2"/>
    <property type="match status" value="1"/>
</dbReference>
<organism evidence="3 4">
    <name type="scientific">Trichoglossum hirsutum</name>
    <dbReference type="NCBI Taxonomy" id="265104"/>
    <lineage>
        <taxon>Eukaryota</taxon>
        <taxon>Fungi</taxon>
        <taxon>Dikarya</taxon>
        <taxon>Ascomycota</taxon>
        <taxon>Pezizomycotina</taxon>
        <taxon>Geoglossomycetes</taxon>
        <taxon>Geoglossales</taxon>
        <taxon>Geoglossaceae</taxon>
        <taxon>Trichoglossum</taxon>
    </lineage>
</organism>